<evidence type="ECO:0000256" key="1">
    <source>
        <dbReference type="ARBA" id="ARBA00001974"/>
    </source>
</evidence>
<feature type="compositionally biased region" description="Basic and acidic residues" evidence="4">
    <location>
        <begin position="467"/>
        <end position="476"/>
    </location>
</feature>
<dbReference type="Pfam" id="PF21274">
    <property type="entry name" value="Rng_hyd_C"/>
    <property type="match status" value="1"/>
</dbReference>
<dbReference type="Proteomes" id="UP000268652">
    <property type="component" value="Unassembled WGS sequence"/>
</dbReference>
<proteinExistence type="predicted"/>
<dbReference type="GO" id="GO:0071949">
    <property type="term" value="F:FAD binding"/>
    <property type="evidence" value="ECO:0007669"/>
    <property type="project" value="InterPro"/>
</dbReference>
<dbReference type="InterPro" id="IPR050641">
    <property type="entry name" value="RIFMO-like"/>
</dbReference>
<evidence type="ECO:0000313" key="8">
    <source>
        <dbReference type="Proteomes" id="UP000268652"/>
    </source>
</evidence>
<sequence>MVGAGPVGLMLAVELRLGGADTVVVERRTAPDAASRASTLHARTMELLAQRGLLPAFGGPPHTGTGHFGGIPLGLDEVPSPYAGLWKIPQAHVEHVLAGRAAELGAVVLRGHTLRALANRPDGVTAEVMGPTGPMTVEAGHLVGCDGEDSAVRRLAGIPFPGTEGRRELLRADVTGVRVRARRFERHPRGLAVAGPLGDGVTRVMVHEYGAAPRDRGPGGAVAFDEIAAAWARVTGDDIAGATPLWANAFDDTARQAASYRRGRVLLAGDAAHRQLPVGGQAVNLGLHDAVNLGWKLAATARGHAPPGLLDTYHSERHPAGARALTAIAAQALLLLGGPGVDGAREVVAELLALPTARAQLAAAIGGFDPAAPPGPRLPPRALDGAAPRTTARGLLIDLTGEPARAEALRARAAGWADRVEVVGRRPLTSGPLAGAGTALIRPDGHIAWRGGPSAGPDEALTGWFGEPDRTQRRQP</sequence>
<feature type="domain" description="FAD-binding" evidence="5">
    <location>
        <begin position="2"/>
        <end position="325"/>
    </location>
</feature>
<feature type="region of interest" description="Disordered" evidence="4">
    <location>
        <begin position="445"/>
        <end position="476"/>
    </location>
</feature>
<dbReference type="EMBL" id="RBDX01000003">
    <property type="protein sequence ID" value="RKN11639.1"/>
    <property type="molecule type" value="Genomic_DNA"/>
</dbReference>
<gene>
    <name evidence="7" type="ORF">D7318_03305</name>
    <name evidence="6" type="ORF">D7319_06355</name>
</gene>
<keyword evidence="2" id="KW-0285">Flavoprotein</keyword>
<dbReference type="InterPro" id="IPR002938">
    <property type="entry name" value="FAD-bd"/>
</dbReference>
<evidence type="ECO:0000259" key="5">
    <source>
        <dbReference type="Pfam" id="PF01494"/>
    </source>
</evidence>
<organism evidence="6 9">
    <name type="scientific">Streptomyces radicis</name>
    <dbReference type="NCBI Taxonomy" id="1750517"/>
    <lineage>
        <taxon>Bacteria</taxon>
        <taxon>Bacillati</taxon>
        <taxon>Actinomycetota</taxon>
        <taxon>Actinomycetes</taxon>
        <taxon>Kitasatosporales</taxon>
        <taxon>Streptomycetaceae</taxon>
        <taxon>Streptomyces</taxon>
    </lineage>
</organism>
<reference evidence="8 9" key="1">
    <citation type="submission" date="2018-09" db="EMBL/GenBank/DDBJ databases">
        <title>Streptomyces sp. nov. DS1-2, an endophytic actinomycete isolated from roots of Dendrobium scabrilingue.</title>
        <authorList>
            <person name="Kuncharoen N."/>
            <person name="Kudo T."/>
            <person name="Ohkuma M."/>
            <person name="Yuki M."/>
            <person name="Tanasupawat S."/>
        </authorList>
    </citation>
    <scope>NUCLEOTIDE SEQUENCE [LARGE SCALE GENOMIC DNA]</scope>
    <source>
        <strain evidence="6 9">AZ1-7</strain>
        <strain evidence="7 8">DS1-2</strain>
    </source>
</reference>
<dbReference type="GO" id="GO:0016709">
    <property type="term" value="F:oxidoreductase activity, acting on paired donors, with incorporation or reduction of molecular oxygen, NAD(P)H as one donor, and incorporation of one atom of oxygen"/>
    <property type="evidence" value="ECO:0007669"/>
    <property type="project" value="UniProtKB-ARBA"/>
</dbReference>
<name>A0A3A9WFR9_9ACTN</name>
<dbReference type="Pfam" id="PF01494">
    <property type="entry name" value="FAD_binding_3"/>
    <property type="match status" value="1"/>
</dbReference>
<keyword evidence="3" id="KW-0274">FAD</keyword>
<dbReference type="PRINTS" id="PR00420">
    <property type="entry name" value="RNGMNOXGNASE"/>
</dbReference>
<accession>A0A3A9WFR9</accession>
<dbReference type="Gene3D" id="3.50.50.60">
    <property type="entry name" value="FAD/NAD(P)-binding domain"/>
    <property type="match status" value="1"/>
</dbReference>
<evidence type="ECO:0000256" key="2">
    <source>
        <dbReference type="ARBA" id="ARBA00022630"/>
    </source>
</evidence>
<dbReference type="Gene3D" id="3.40.30.120">
    <property type="match status" value="1"/>
</dbReference>
<dbReference type="PANTHER" id="PTHR43004">
    <property type="entry name" value="TRK SYSTEM POTASSIUM UPTAKE PROTEIN"/>
    <property type="match status" value="1"/>
</dbReference>
<evidence type="ECO:0000313" key="7">
    <source>
        <dbReference type="EMBL" id="RKN26816.1"/>
    </source>
</evidence>
<comment type="cofactor">
    <cofactor evidence="1">
        <name>FAD</name>
        <dbReference type="ChEBI" id="CHEBI:57692"/>
    </cofactor>
</comment>
<protein>
    <submittedName>
        <fullName evidence="6">Oxidoreductase</fullName>
    </submittedName>
</protein>
<dbReference type="AlphaFoldDB" id="A0A3A9WFR9"/>
<evidence type="ECO:0000313" key="9">
    <source>
        <dbReference type="Proteomes" id="UP000275024"/>
    </source>
</evidence>
<dbReference type="SUPFAM" id="SSF51905">
    <property type="entry name" value="FAD/NAD(P)-binding domain"/>
    <property type="match status" value="1"/>
</dbReference>
<dbReference type="InterPro" id="IPR036188">
    <property type="entry name" value="FAD/NAD-bd_sf"/>
</dbReference>
<dbReference type="OrthoDB" id="9803333at2"/>
<dbReference type="EMBL" id="RBDY01000002">
    <property type="protein sequence ID" value="RKN26816.1"/>
    <property type="molecule type" value="Genomic_DNA"/>
</dbReference>
<evidence type="ECO:0000256" key="3">
    <source>
        <dbReference type="ARBA" id="ARBA00022827"/>
    </source>
</evidence>
<comment type="caution">
    <text evidence="6">The sequence shown here is derived from an EMBL/GenBank/DDBJ whole genome shotgun (WGS) entry which is preliminary data.</text>
</comment>
<keyword evidence="8" id="KW-1185">Reference proteome</keyword>
<dbReference type="PANTHER" id="PTHR43004:SF19">
    <property type="entry name" value="BINDING MONOOXYGENASE, PUTATIVE (JCVI)-RELATED"/>
    <property type="match status" value="1"/>
</dbReference>
<evidence type="ECO:0000313" key="6">
    <source>
        <dbReference type="EMBL" id="RKN11639.1"/>
    </source>
</evidence>
<dbReference type="Proteomes" id="UP000275024">
    <property type="component" value="Unassembled WGS sequence"/>
</dbReference>
<dbReference type="Gene3D" id="3.30.70.2450">
    <property type="match status" value="1"/>
</dbReference>
<evidence type="ECO:0000256" key="4">
    <source>
        <dbReference type="SAM" id="MobiDB-lite"/>
    </source>
</evidence>